<keyword evidence="1" id="KW-1133">Transmembrane helix</keyword>
<evidence type="ECO:0000256" key="2">
    <source>
        <dbReference type="SAM" id="SignalP"/>
    </source>
</evidence>
<protein>
    <recommendedName>
        <fullName evidence="5">Mid2 domain-containing protein</fullName>
    </recommendedName>
</protein>
<evidence type="ECO:0008006" key="5">
    <source>
        <dbReference type="Google" id="ProtNLM"/>
    </source>
</evidence>
<proteinExistence type="predicted"/>
<keyword evidence="1" id="KW-0812">Transmembrane</keyword>
<evidence type="ECO:0000313" key="3">
    <source>
        <dbReference type="EMBL" id="KAJ3737636.1"/>
    </source>
</evidence>
<sequence length="319" mass="33783">MLSSLYISTFLAVYIGRSLCQSTSVTLWEFGAPRLDGGQTTLPLRPIGTPSDGLSTTYLYEVVNLNTMFITEDGSPVVTIAAIPATRTIVASASGWIENFGTTDQIQCNFFASQSASGICSDRTRTDVGTPTPQVLAVDSTSSVAAFTTTLSTQIPSPVNSPIVSSPTTAPKKVAVGSIVGGAVGGALAGCMVVVLMFWLLRRWQRRSSSVSEIEKANGLLDNAAVTVRPSFSEGFSVNSQTNSMITPSDTISAAQLTVQTQKARKGLRPLQRVPMNIDSSDEGVTALEPQARMIGEMGVLADEPPPTYSDSFSNHRTM</sequence>
<dbReference type="Proteomes" id="UP001176059">
    <property type="component" value="Unassembled WGS sequence"/>
</dbReference>
<reference evidence="3" key="2">
    <citation type="journal article" date="2023" name="Proc. Natl. Acad. Sci. U.S.A.">
        <title>A global phylogenomic analysis of the shiitake genus Lentinula.</title>
        <authorList>
            <person name="Sierra-Patev S."/>
            <person name="Min B."/>
            <person name="Naranjo-Ortiz M."/>
            <person name="Looney B."/>
            <person name="Konkel Z."/>
            <person name="Slot J.C."/>
            <person name="Sakamoto Y."/>
            <person name="Steenwyk J.L."/>
            <person name="Rokas A."/>
            <person name="Carro J."/>
            <person name="Camarero S."/>
            <person name="Ferreira P."/>
            <person name="Molpeceres G."/>
            <person name="Ruiz-Duenas F.J."/>
            <person name="Serrano A."/>
            <person name="Henrissat B."/>
            <person name="Drula E."/>
            <person name="Hughes K.W."/>
            <person name="Mata J.L."/>
            <person name="Ishikawa N.K."/>
            <person name="Vargas-Isla R."/>
            <person name="Ushijima S."/>
            <person name="Smith C.A."/>
            <person name="Donoghue J."/>
            <person name="Ahrendt S."/>
            <person name="Andreopoulos W."/>
            <person name="He G."/>
            <person name="LaButti K."/>
            <person name="Lipzen A."/>
            <person name="Ng V."/>
            <person name="Riley R."/>
            <person name="Sandor L."/>
            <person name="Barry K."/>
            <person name="Martinez A.T."/>
            <person name="Xiao Y."/>
            <person name="Gibbons J.G."/>
            <person name="Terashima K."/>
            <person name="Grigoriev I.V."/>
            <person name="Hibbett D."/>
        </authorList>
    </citation>
    <scope>NUCLEOTIDE SEQUENCE</scope>
    <source>
        <strain evidence="3">ET3784</strain>
    </source>
</reference>
<feature type="chain" id="PRO_5041254851" description="Mid2 domain-containing protein" evidence="2">
    <location>
        <begin position="21"/>
        <end position="319"/>
    </location>
</feature>
<keyword evidence="1" id="KW-0472">Membrane</keyword>
<accession>A0AA38JKK9</accession>
<dbReference type="AlphaFoldDB" id="A0AA38JKK9"/>
<dbReference type="EMBL" id="JANVFO010000001">
    <property type="protein sequence ID" value="KAJ3737636.1"/>
    <property type="molecule type" value="Genomic_DNA"/>
</dbReference>
<feature type="transmembrane region" description="Helical" evidence="1">
    <location>
        <begin position="174"/>
        <end position="201"/>
    </location>
</feature>
<evidence type="ECO:0000313" key="4">
    <source>
        <dbReference type="Proteomes" id="UP001176059"/>
    </source>
</evidence>
<organism evidence="3 4">
    <name type="scientific">Lentinula guzmanii</name>
    <dbReference type="NCBI Taxonomy" id="2804957"/>
    <lineage>
        <taxon>Eukaryota</taxon>
        <taxon>Fungi</taxon>
        <taxon>Dikarya</taxon>
        <taxon>Basidiomycota</taxon>
        <taxon>Agaricomycotina</taxon>
        <taxon>Agaricomycetes</taxon>
        <taxon>Agaricomycetidae</taxon>
        <taxon>Agaricales</taxon>
        <taxon>Marasmiineae</taxon>
        <taxon>Omphalotaceae</taxon>
        <taxon>Lentinula</taxon>
    </lineage>
</organism>
<comment type="caution">
    <text evidence="3">The sequence shown here is derived from an EMBL/GenBank/DDBJ whole genome shotgun (WGS) entry which is preliminary data.</text>
</comment>
<name>A0AA38JKK9_9AGAR</name>
<gene>
    <name evidence="3" type="ORF">DFJ43DRAFT_1045525</name>
</gene>
<reference evidence="3" key="1">
    <citation type="submission" date="2022-08" db="EMBL/GenBank/DDBJ databases">
        <authorList>
            <consortium name="DOE Joint Genome Institute"/>
            <person name="Min B."/>
            <person name="Sierra-Patev S."/>
            <person name="Naranjo-Ortiz M."/>
            <person name="Looney B."/>
            <person name="Konkel Z."/>
            <person name="Slot J.C."/>
            <person name="Sakamoto Y."/>
            <person name="Steenwyk J.L."/>
            <person name="Rokas A."/>
            <person name="Carro J."/>
            <person name="Camarero S."/>
            <person name="Ferreira P."/>
            <person name="Molpeceres G."/>
            <person name="Ruiz-duenas F.J."/>
            <person name="Serrano A."/>
            <person name="Henrissat B."/>
            <person name="Drula E."/>
            <person name="Hughes K.W."/>
            <person name="Mata J.L."/>
            <person name="Ishikawa N.K."/>
            <person name="Vargas-Isla R."/>
            <person name="Ushijima S."/>
            <person name="Smith C.A."/>
            <person name="Ahrendt S."/>
            <person name="Andreopoulos W."/>
            <person name="He G."/>
            <person name="LaButti K."/>
            <person name="Lipzen A."/>
            <person name="Ng V."/>
            <person name="Riley R."/>
            <person name="Sandor L."/>
            <person name="Barry K."/>
            <person name="Martinez A.T."/>
            <person name="Xiao Y."/>
            <person name="Gibbons J.G."/>
            <person name="Terashima K."/>
            <person name="Hibbett D.S."/>
            <person name="Grigoriev I.V."/>
        </authorList>
    </citation>
    <scope>NUCLEOTIDE SEQUENCE</scope>
    <source>
        <strain evidence="3">ET3784</strain>
    </source>
</reference>
<keyword evidence="4" id="KW-1185">Reference proteome</keyword>
<feature type="signal peptide" evidence="2">
    <location>
        <begin position="1"/>
        <end position="20"/>
    </location>
</feature>
<keyword evidence="2" id="KW-0732">Signal</keyword>
<evidence type="ECO:0000256" key="1">
    <source>
        <dbReference type="SAM" id="Phobius"/>
    </source>
</evidence>